<feature type="compositionally biased region" description="Basic and acidic residues" evidence="1">
    <location>
        <begin position="430"/>
        <end position="439"/>
    </location>
</feature>
<evidence type="ECO:0000313" key="3">
    <source>
        <dbReference type="Proteomes" id="UP000828924"/>
    </source>
</evidence>
<evidence type="ECO:0000313" key="2">
    <source>
        <dbReference type="EMBL" id="UNM14948.1"/>
    </source>
</evidence>
<name>A0ABY3WYV1_9ACTN</name>
<dbReference type="Proteomes" id="UP000828924">
    <property type="component" value="Chromosome"/>
</dbReference>
<reference evidence="2 3" key="1">
    <citation type="submission" date="2021-03" db="EMBL/GenBank/DDBJ databases">
        <title>Complete genome of Streptomyces formicae strain 1H-GS9 (DSM 100524).</title>
        <authorList>
            <person name="Atanasov K.E."/>
            <person name="Altabella T."/>
            <person name="Ferrer A."/>
        </authorList>
    </citation>
    <scope>NUCLEOTIDE SEQUENCE [LARGE SCALE GENOMIC DNA]</scope>
    <source>
        <strain evidence="2 3">1H-GS9</strain>
    </source>
</reference>
<keyword evidence="3" id="KW-1185">Reference proteome</keyword>
<feature type="region of interest" description="Disordered" evidence="1">
    <location>
        <begin position="422"/>
        <end position="451"/>
    </location>
</feature>
<sequence length="451" mass="50807">MSHEAASTRNGWYVAMETGFGCPIGAAIVTRIEEIFKTTGGMEWPDALAAQQRDAAWSYPTTLHVKEIVPQYVSIVTGLPDAAVLDRMFEMVWPGHYRTVGRESGYPHLELYGRAALVALSDWGLHEHDIARLYPRYLPLGEALAAVNALDDEDEADILAEMISVGVPIERCFEERLDAHRQKCGQFIYTLTQWEEVCMADSHMLGALLLWLHQGAAYRDARRIAAWMRLMHDSTEIAGDRIAREGHNSYNIMTAAGHDLRCATTWYRSECLWALTKAYDSEFGKAPRRRESLMGGIQTHTEADEVTAYACPANERRPLRRFEGGPGIFRGLVWMEFIWHIGMGRYRIFQRAAAAFDIAREVLGEACPPNCTSCQEWLGGRTRWPMDDDYGHDLSFLEQLPRVPCPAPRLCANCAARSGQTSPRRAVRPTTRDYWHDGSPKAGCAQRVGRP</sequence>
<dbReference type="EMBL" id="CP071872">
    <property type="protein sequence ID" value="UNM14948.1"/>
    <property type="molecule type" value="Genomic_DNA"/>
</dbReference>
<proteinExistence type="predicted"/>
<protein>
    <submittedName>
        <fullName evidence="2">Uncharacterized protein</fullName>
    </submittedName>
</protein>
<evidence type="ECO:0000256" key="1">
    <source>
        <dbReference type="SAM" id="MobiDB-lite"/>
    </source>
</evidence>
<accession>A0ABY3WYV1</accession>
<dbReference type="RefSeq" id="WP_242335674.1">
    <property type="nucleotide sequence ID" value="NZ_CP071872.1"/>
</dbReference>
<organism evidence="2 3">
    <name type="scientific">Streptomyces formicae</name>
    <dbReference type="NCBI Taxonomy" id="1616117"/>
    <lineage>
        <taxon>Bacteria</taxon>
        <taxon>Bacillati</taxon>
        <taxon>Actinomycetota</taxon>
        <taxon>Actinomycetes</taxon>
        <taxon>Kitasatosporales</taxon>
        <taxon>Streptomycetaceae</taxon>
        <taxon>Streptomyces</taxon>
    </lineage>
</organism>
<gene>
    <name evidence="2" type="ORF">J4032_28890</name>
</gene>